<accession>S2J7C2</accession>
<dbReference type="FunFam" id="3.40.50.1820:FF:000073">
    <property type="entry name" value="esterase OVCA2 isoform X6"/>
    <property type="match status" value="1"/>
</dbReference>
<dbReference type="GO" id="GO:0005737">
    <property type="term" value="C:cytoplasm"/>
    <property type="evidence" value="ECO:0007669"/>
    <property type="project" value="TreeGrafter"/>
</dbReference>
<proteinExistence type="predicted"/>
<keyword evidence="1" id="KW-0378">Hydrolase</keyword>
<dbReference type="eggNOG" id="KOG2551">
    <property type="taxonomic scope" value="Eukaryota"/>
</dbReference>
<dbReference type="Gene3D" id="3.40.50.1820">
    <property type="entry name" value="alpha/beta hydrolase"/>
    <property type="match status" value="1"/>
</dbReference>
<dbReference type="GO" id="GO:0016787">
    <property type="term" value="F:hydrolase activity"/>
    <property type="evidence" value="ECO:0007669"/>
    <property type="project" value="UniProtKB-KW"/>
</dbReference>
<dbReference type="InterPro" id="IPR005645">
    <property type="entry name" value="FSH-like_dom"/>
</dbReference>
<sequence>MTTNKLRILCLHGYTQNATMFRKKTAAARKSIDDLADFVYITGPHHISPPTYSTIAEREEAAKEESSEAEHKPFGWWYSPKYKPTQNGFFVGFKESIEYVKEVLVKEGPFDGIMGFSQGACFAALLTELLEDRTYFPDLISPTFEHPPFKFSIIVAGFKPTMQEATNIMLNKDKLVKTPSMHFIGDLDTLVLPEAMISLSETFENPTIFRHTGGHYLPSNASSRKELERFITRFITNP</sequence>
<name>S2J7C2_MUCC1</name>
<dbReference type="InParanoid" id="S2J7C2"/>
<dbReference type="PANTHER" id="PTHR48070:SF6">
    <property type="entry name" value="ESTERASE OVCA2"/>
    <property type="match status" value="1"/>
</dbReference>
<reference evidence="4" key="1">
    <citation type="submission" date="2013-05" db="EMBL/GenBank/DDBJ databases">
        <title>The Genome sequence of Mucor circinelloides f. circinelloides 1006PhL.</title>
        <authorList>
            <consortium name="The Broad Institute Genomics Platform"/>
            <person name="Cuomo C."/>
            <person name="Earl A."/>
            <person name="Findley K."/>
            <person name="Lee S.C."/>
            <person name="Walker B."/>
            <person name="Young S."/>
            <person name="Zeng Q."/>
            <person name="Gargeya S."/>
            <person name="Fitzgerald M."/>
            <person name="Haas B."/>
            <person name="Abouelleil A."/>
            <person name="Allen A.W."/>
            <person name="Alvarado L."/>
            <person name="Arachchi H.M."/>
            <person name="Berlin A.M."/>
            <person name="Chapman S.B."/>
            <person name="Gainer-Dewar J."/>
            <person name="Goldberg J."/>
            <person name="Griggs A."/>
            <person name="Gujja S."/>
            <person name="Hansen M."/>
            <person name="Howarth C."/>
            <person name="Imamovic A."/>
            <person name="Ireland A."/>
            <person name="Larimer J."/>
            <person name="McCowan C."/>
            <person name="Murphy C."/>
            <person name="Pearson M."/>
            <person name="Poon T.W."/>
            <person name="Priest M."/>
            <person name="Roberts A."/>
            <person name="Saif S."/>
            <person name="Shea T."/>
            <person name="Sisk P."/>
            <person name="Sykes S."/>
            <person name="Wortman J."/>
            <person name="Nusbaum C."/>
            <person name="Birren B."/>
        </authorList>
    </citation>
    <scope>NUCLEOTIDE SEQUENCE [LARGE SCALE GENOMIC DNA]</scope>
    <source>
        <strain evidence="4">1006PhL</strain>
    </source>
</reference>
<dbReference type="InterPro" id="IPR050593">
    <property type="entry name" value="LovG"/>
</dbReference>
<dbReference type="Proteomes" id="UP000014254">
    <property type="component" value="Unassembled WGS sequence"/>
</dbReference>
<evidence type="ECO:0000313" key="3">
    <source>
        <dbReference type="EMBL" id="EPB85554.1"/>
    </source>
</evidence>
<evidence type="ECO:0000259" key="2">
    <source>
        <dbReference type="Pfam" id="PF03959"/>
    </source>
</evidence>
<dbReference type="PANTHER" id="PTHR48070">
    <property type="entry name" value="ESTERASE OVCA2"/>
    <property type="match status" value="1"/>
</dbReference>
<evidence type="ECO:0000256" key="1">
    <source>
        <dbReference type="ARBA" id="ARBA00022801"/>
    </source>
</evidence>
<evidence type="ECO:0000313" key="4">
    <source>
        <dbReference type="Proteomes" id="UP000014254"/>
    </source>
</evidence>
<dbReference type="OrthoDB" id="414698at2759"/>
<protein>
    <recommendedName>
        <fullName evidence="2">Serine hydrolase domain-containing protein</fullName>
    </recommendedName>
</protein>
<dbReference type="AlphaFoldDB" id="S2J7C2"/>
<dbReference type="EMBL" id="KE124009">
    <property type="protein sequence ID" value="EPB85554.1"/>
    <property type="molecule type" value="Genomic_DNA"/>
</dbReference>
<dbReference type="InterPro" id="IPR029058">
    <property type="entry name" value="AB_hydrolase_fold"/>
</dbReference>
<dbReference type="STRING" id="1220926.S2J7C2"/>
<feature type="domain" description="Serine hydrolase" evidence="2">
    <location>
        <begin position="2"/>
        <end position="225"/>
    </location>
</feature>
<gene>
    <name evidence="3" type="ORF">HMPREF1544_07643</name>
</gene>
<keyword evidence="4" id="KW-1185">Reference proteome</keyword>
<dbReference type="GO" id="GO:0005634">
    <property type="term" value="C:nucleus"/>
    <property type="evidence" value="ECO:0007669"/>
    <property type="project" value="TreeGrafter"/>
</dbReference>
<organism evidence="3 4">
    <name type="scientific">Mucor circinelloides f. circinelloides (strain 1006PhL)</name>
    <name type="common">Mucormycosis agent</name>
    <name type="synonym">Calyptromyces circinelloides</name>
    <dbReference type="NCBI Taxonomy" id="1220926"/>
    <lineage>
        <taxon>Eukaryota</taxon>
        <taxon>Fungi</taxon>
        <taxon>Fungi incertae sedis</taxon>
        <taxon>Mucoromycota</taxon>
        <taxon>Mucoromycotina</taxon>
        <taxon>Mucoromycetes</taxon>
        <taxon>Mucorales</taxon>
        <taxon>Mucorineae</taxon>
        <taxon>Mucoraceae</taxon>
        <taxon>Mucor</taxon>
    </lineage>
</organism>
<dbReference type="Pfam" id="PF03959">
    <property type="entry name" value="FSH1"/>
    <property type="match status" value="1"/>
</dbReference>
<dbReference type="VEuPathDB" id="FungiDB:HMPREF1544_07643"/>
<dbReference type="SUPFAM" id="SSF53474">
    <property type="entry name" value="alpha/beta-Hydrolases"/>
    <property type="match status" value="1"/>
</dbReference>
<dbReference type="OMA" id="CYSGFIA"/>